<evidence type="ECO:0000256" key="8">
    <source>
        <dbReference type="SAM" id="Phobius"/>
    </source>
</evidence>
<feature type="transmembrane region" description="Helical" evidence="8">
    <location>
        <begin position="230"/>
        <end position="249"/>
    </location>
</feature>
<accession>A0A846ZHB5</accession>
<keyword evidence="5 8" id="KW-0812">Transmembrane</keyword>
<feature type="transmembrane region" description="Helical" evidence="8">
    <location>
        <begin position="207"/>
        <end position="224"/>
    </location>
</feature>
<reference evidence="9 10" key="1">
    <citation type="submission" date="2020-04" db="EMBL/GenBank/DDBJ databases">
        <title>MicrobeNet Type strains.</title>
        <authorList>
            <person name="Nicholson A.C."/>
        </authorList>
    </citation>
    <scope>NUCLEOTIDE SEQUENCE [LARGE SCALE GENOMIC DNA]</scope>
    <source>
        <strain evidence="9 10">CCUG 54536</strain>
    </source>
</reference>
<dbReference type="GO" id="GO:0034257">
    <property type="term" value="F:nicotinamide riboside transmembrane transporter activity"/>
    <property type="evidence" value="ECO:0007669"/>
    <property type="project" value="InterPro"/>
</dbReference>
<feature type="transmembrane region" description="Helical" evidence="8">
    <location>
        <begin position="95"/>
        <end position="113"/>
    </location>
</feature>
<protein>
    <submittedName>
        <fullName evidence="9">Nicotinamide mononucleotide transporter</fullName>
    </submittedName>
</protein>
<dbReference type="EMBL" id="JAAXPO010000006">
    <property type="protein sequence ID" value="NKZ18795.1"/>
    <property type="molecule type" value="Genomic_DNA"/>
</dbReference>
<comment type="caution">
    <text evidence="9">The sequence shown here is derived from an EMBL/GenBank/DDBJ whole genome shotgun (WGS) entry which is preliminary data.</text>
</comment>
<dbReference type="InterPro" id="IPR006419">
    <property type="entry name" value="NMN_transpt_PnuC"/>
</dbReference>
<proteinExistence type="inferred from homology"/>
<dbReference type="NCBIfam" id="TIGR01528">
    <property type="entry name" value="NMN_trans_PnuC"/>
    <property type="match status" value="1"/>
</dbReference>
<evidence type="ECO:0000256" key="7">
    <source>
        <dbReference type="ARBA" id="ARBA00023136"/>
    </source>
</evidence>
<evidence type="ECO:0000256" key="4">
    <source>
        <dbReference type="ARBA" id="ARBA00022475"/>
    </source>
</evidence>
<keyword evidence="3" id="KW-0813">Transport</keyword>
<dbReference type="Proteomes" id="UP000590460">
    <property type="component" value="Unassembled WGS sequence"/>
</dbReference>
<feature type="transmembrane region" description="Helical" evidence="8">
    <location>
        <begin position="42"/>
        <end position="63"/>
    </location>
</feature>
<dbReference type="GO" id="GO:0005886">
    <property type="term" value="C:plasma membrane"/>
    <property type="evidence" value="ECO:0007669"/>
    <property type="project" value="UniProtKB-SubCell"/>
</dbReference>
<evidence type="ECO:0000256" key="2">
    <source>
        <dbReference type="ARBA" id="ARBA00006669"/>
    </source>
</evidence>
<comment type="similarity">
    <text evidence="2">Belongs to the nicotinamide ribonucleoside (NR) uptake permease (TC 4.B.1) family.</text>
</comment>
<feature type="transmembrane region" description="Helical" evidence="8">
    <location>
        <begin position="69"/>
        <end position="88"/>
    </location>
</feature>
<evidence type="ECO:0000256" key="3">
    <source>
        <dbReference type="ARBA" id="ARBA00022448"/>
    </source>
</evidence>
<organism evidence="9 10">
    <name type="scientific">Leuconostoc holzapfelii</name>
    <dbReference type="NCBI Taxonomy" id="434464"/>
    <lineage>
        <taxon>Bacteria</taxon>
        <taxon>Bacillati</taxon>
        <taxon>Bacillota</taxon>
        <taxon>Bacilli</taxon>
        <taxon>Lactobacillales</taxon>
        <taxon>Lactobacillaceae</taxon>
        <taxon>Leuconostoc</taxon>
    </lineage>
</organism>
<comment type="subcellular location">
    <subcellularLocation>
        <location evidence="1">Cell membrane</location>
        <topology evidence="1">Multi-pass membrane protein</topology>
    </subcellularLocation>
</comment>
<dbReference type="PANTHER" id="PTHR36122">
    <property type="entry name" value="NICOTINAMIDE RIBOSIDE TRANSPORTER PNUC"/>
    <property type="match status" value="1"/>
</dbReference>
<keyword evidence="7 8" id="KW-0472">Membrane</keyword>
<dbReference type="AlphaFoldDB" id="A0A846ZHB5"/>
<evidence type="ECO:0000313" key="10">
    <source>
        <dbReference type="Proteomes" id="UP000590460"/>
    </source>
</evidence>
<sequence length="262" mass="29451">MNALTTSASTRWSNVKFGLRELPRQLRHTFSLRENIRDLKSLTRTSQIIMVLMLIATVVAFILGKNFAFIGWVSLVTGIATVINLILVDQGRLTNYSWGVLGCAVWLIVALNNHLIGDIASQSFYFVMQFVGISVWHHNKGADDAVQSKRLTPKNAALYIIMTFVIYGIVLYVSHSLHGAQIYLDATLLPLGIIGQVLMTYGYRSQWVAWIVLDIINVIIWTRAMQADPSAGATSMLALQIMMLINSFYGQYMWMKKSQKAE</sequence>
<gene>
    <name evidence="9" type="ORF">HF966_06350</name>
</gene>
<evidence type="ECO:0000256" key="1">
    <source>
        <dbReference type="ARBA" id="ARBA00004651"/>
    </source>
</evidence>
<dbReference type="PANTHER" id="PTHR36122:SF2">
    <property type="entry name" value="NICOTINAMIDE RIBOSIDE TRANSPORTER PNUC"/>
    <property type="match status" value="1"/>
</dbReference>
<name>A0A846ZHB5_9LACO</name>
<keyword evidence="4" id="KW-1003">Cell membrane</keyword>
<evidence type="ECO:0000313" key="9">
    <source>
        <dbReference type="EMBL" id="NKZ18795.1"/>
    </source>
</evidence>
<evidence type="ECO:0000256" key="5">
    <source>
        <dbReference type="ARBA" id="ARBA00022692"/>
    </source>
</evidence>
<feature type="transmembrane region" description="Helical" evidence="8">
    <location>
        <begin position="156"/>
        <end position="174"/>
    </location>
</feature>
<dbReference type="Pfam" id="PF04973">
    <property type="entry name" value="NMN_transporter"/>
    <property type="match status" value="1"/>
</dbReference>
<evidence type="ECO:0000256" key="6">
    <source>
        <dbReference type="ARBA" id="ARBA00022989"/>
    </source>
</evidence>
<keyword evidence="6 8" id="KW-1133">Transmembrane helix</keyword>
<dbReference type="RefSeq" id="WP_168677316.1">
    <property type="nucleotide sequence ID" value="NZ_BPKV01000006.1"/>
</dbReference>